<evidence type="ECO:0000313" key="1">
    <source>
        <dbReference type="EMBL" id="GIN96889.1"/>
    </source>
</evidence>
<reference evidence="1 2" key="1">
    <citation type="submission" date="2021-03" db="EMBL/GenBank/DDBJ databases">
        <title>Antimicrobial resistance genes in bacteria isolated from Japanese honey, and their potential for conferring macrolide and lincosamide resistance in the American foulbrood pathogen Paenibacillus larvae.</title>
        <authorList>
            <person name="Okamoto M."/>
            <person name="Kumagai M."/>
            <person name="Kanamori H."/>
            <person name="Takamatsu D."/>
        </authorList>
    </citation>
    <scope>NUCLEOTIDE SEQUENCE [LARGE SCALE GENOMIC DNA]</scope>
    <source>
        <strain evidence="1 2">J6TS1</strain>
    </source>
</reference>
<dbReference type="Proteomes" id="UP000680670">
    <property type="component" value="Unassembled WGS sequence"/>
</dbReference>
<accession>A0ABQ4KY15</accession>
<comment type="caution">
    <text evidence="1">The sequence shown here is derived from an EMBL/GenBank/DDBJ whole genome shotgun (WGS) entry which is preliminary data.</text>
</comment>
<name>A0ABQ4KY15_SIMTE</name>
<evidence type="ECO:0000313" key="2">
    <source>
        <dbReference type="Proteomes" id="UP000680670"/>
    </source>
</evidence>
<dbReference type="EMBL" id="BORJ01000007">
    <property type="protein sequence ID" value="GIN96889.1"/>
    <property type="molecule type" value="Genomic_DNA"/>
</dbReference>
<keyword evidence="2" id="KW-1185">Reference proteome</keyword>
<dbReference type="RefSeq" id="WP_185830571.1">
    <property type="nucleotide sequence ID" value="NZ_BORJ01000007.1"/>
</dbReference>
<gene>
    <name evidence="1" type="ORF">J6TS1_27590</name>
</gene>
<sequence>MLKEVLKVTLEDLKERLGRARWPYELPGTWCAAGLLEGVDRLFNKGER</sequence>
<proteinExistence type="predicted"/>
<protein>
    <submittedName>
        <fullName evidence="1">Uncharacterized protein</fullName>
    </submittedName>
</protein>
<organism evidence="1 2">
    <name type="scientific">Siminovitchia terrae</name>
    <name type="common">Bacillus terrae</name>
    <dbReference type="NCBI Taxonomy" id="1914933"/>
    <lineage>
        <taxon>Bacteria</taxon>
        <taxon>Bacillati</taxon>
        <taxon>Bacillota</taxon>
        <taxon>Bacilli</taxon>
        <taxon>Bacillales</taxon>
        <taxon>Bacillaceae</taxon>
        <taxon>Siminovitchia</taxon>
    </lineage>
</organism>